<protein>
    <submittedName>
        <fullName evidence="7">RNA polymerase sigma-70 factor</fullName>
    </submittedName>
</protein>
<dbReference type="GO" id="GO:0003677">
    <property type="term" value="F:DNA binding"/>
    <property type="evidence" value="ECO:0007669"/>
    <property type="project" value="InterPro"/>
</dbReference>
<keyword evidence="4" id="KW-0804">Transcription</keyword>
<evidence type="ECO:0000313" key="7">
    <source>
        <dbReference type="EMBL" id="WEK38013.1"/>
    </source>
</evidence>
<dbReference type="InterPro" id="IPR007627">
    <property type="entry name" value="RNA_pol_sigma70_r2"/>
</dbReference>
<dbReference type="InterPro" id="IPR014284">
    <property type="entry name" value="RNA_pol_sigma-70_dom"/>
</dbReference>
<dbReference type="Proteomes" id="UP001220610">
    <property type="component" value="Chromosome"/>
</dbReference>
<keyword evidence="3" id="KW-0731">Sigma factor</keyword>
<evidence type="ECO:0000256" key="4">
    <source>
        <dbReference type="ARBA" id="ARBA00023163"/>
    </source>
</evidence>
<dbReference type="Pfam" id="PF04542">
    <property type="entry name" value="Sigma70_r2"/>
    <property type="match status" value="1"/>
</dbReference>
<dbReference type="InterPro" id="IPR013249">
    <property type="entry name" value="RNA_pol_sigma70_r4_t2"/>
</dbReference>
<dbReference type="Gene3D" id="1.10.1740.10">
    <property type="match status" value="1"/>
</dbReference>
<evidence type="ECO:0000313" key="8">
    <source>
        <dbReference type="Proteomes" id="UP001220610"/>
    </source>
</evidence>
<dbReference type="SUPFAM" id="SSF88946">
    <property type="entry name" value="Sigma2 domain of RNA polymerase sigma factors"/>
    <property type="match status" value="1"/>
</dbReference>
<keyword evidence="2" id="KW-0805">Transcription regulation</keyword>
<dbReference type="InterPro" id="IPR013325">
    <property type="entry name" value="RNA_pol_sigma_r2"/>
</dbReference>
<proteinExistence type="inferred from homology"/>
<dbReference type="NCBIfam" id="TIGR02985">
    <property type="entry name" value="Sig70_bacteroi1"/>
    <property type="match status" value="1"/>
</dbReference>
<evidence type="ECO:0000256" key="3">
    <source>
        <dbReference type="ARBA" id="ARBA00023082"/>
    </source>
</evidence>
<sequence length="178" mass="20171">MNHVGAIQNGDQPVFEALYHSYHQRFYFYVLKHTASAEMAEEVVQTAFMKLWEKRTDLSGKFPVEVQLARVVRSVMIDALRRKAAERKALNVLRQSTEEAISSDPIVSKQLNEKVAEAIDSLPPECRKIFILSREEGLSYNQIADSLSISPKTVENQISKALKVVRKAAALCTLLLFY</sequence>
<comment type="similarity">
    <text evidence="1">Belongs to the sigma-70 factor family. ECF subfamily.</text>
</comment>
<dbReference type="EMBL" id="CP119311">
    <property type="protein sequence ID" value="WEK38013.1"/>
    <property type="molecule type" value="Genomic_DNA"/>
</dbReference>
<dbReference type="PANTHER" id="PTHR43133:SF46">
    <property type="entry name" value="RNA POLYMERASE SIGMA-70 FACTOR ECF SUBFAMILY"/>
    <property type="match status" value="1"/>
</dbReference>
<gene>
    <name evidence="7" type="ORF">P0Y53_10925</name>
</gene>
<dbReference type="AlphaFoldDB" id="A0AAJ6BI69"/>
<organism evidence="7 8">
    <name type="scientific">Candidatus Pseudobacter hemicellulosilyticus</name>
    <dbReference type="NCBI Taxonomy" id="3121375"/>
    <lineage>
        <taxon>Bacteria</taxon>
        <taxon>Pseudomonadati</taxon>
        <taxon>Bacteroidota</taxon>
        <taxon>Chitinophagia</taxon>
        <taxon>Chitinophagales</taxon>
        <taxon>Chitinophagaceae</taxon>
        <taxon>Pseudobacter</taxon>
    </lineage>
</organism>
<dbReference type="SUPFAM" id="SSF88659">
    <property type="entry name" value="Sigma3 and sigma4 domains of RNA polymerase sigma factors"/>
    <property type="match status" value="1"/>
</dbReference>
<accession>A0AAJ6BI69</accession>
<dbReference type="Gene3D" id="1.10.10.10">
    <property type="entry name" value="Winged helix-like DNA-binding domain superfamily/Winged helix DNA-binding domain"/>
    <property type="match status" value="1"/>
</dbReference>
<dbReference type="NCBIfam" id="TIGR02937">
    <property type="entry name" value="sigma70-ECF"/>
    <property type="match status" value="1"/>
</dbReference>
<feature type="domain" description="RNA polymerase sigma factor 70 region 4 type 2" evidence="6">
    <location>
        <begin position="113"/>
        <end position="163"/>
    </location>
</feature>
<dbReference type="InterPro" id="IPR013324">
    <property type="entry name" value="RNA_pol_sigma_r3/r4-like"/>
</dbReference>
<evidence type="ECO:0000259" key="6">
    <source>
        <dbReference type="Pfam" id="PF08281"/>
    </source>
</evidence>
<dbReference type="InterPro" id="IPR014327">
    <property type="entry name" value="RNA_pol_sigma70_bacteroid"/>
</dbReference>
<evidence type="ECO:0000256" key="2">
    <source>
        <dbReference type="ARBA" id="ARBA00023015"/>
    </source>
</evidence>
<dbReference type="GO" id="GO:0016987">
    <property type="term" value="F:sigma factor activity"/>
    <property type="evidence" value="ECO:0007669"/>
    <property type="project" value="UniProtKB-KW"/>
</dbReference>
<dbReference type="GO" id="GO:0006352">
    <property type="term" value="P:DNA-templated transcription initiation"/>
    <property type="evidence" value="ECO:0007669"/>
    <property type="project" value="InterPro"/>
</dbReference>
<name>A0AAJ6BI69_9BACT</name>
<dbReference type="PANTHER" id="PTHR43133">
    <property type="entry name" value="RNA POLYMERASE ECF-TYPE SIGMA FACTO"/>
    <property type="match status" value="1"/>
</dbReference>
<dbReference type="InterPro" id="IPR036388">
    <property type="entry name" value="WH-like_DNA-bd_sf"/>
</dbReference>
<reference evidence="7" key="1">
    <citation type="submission" date="2023-03" db="EMBL/GenBank/DDBJ databases">
        <title>Andean soil-derived lignocellulolytic bacterial consortium as a source of novel taxa and putative plastic-active enzymes.</title>
        <authorList>
            <person name="Diaz-Garcia L."/>
            <person name="Chuvochina M."/>
            <person name="Feuerriegel G."/>
            <person name="Bunk B."/>
            <person name="Sproer C."/>
            <person name="Streit W.R."/>
            <person name="Rodriguez L.M."/>
            <person name="Overmann J."/>
            <person name="Jimenez D.J."/>
        </authorList>
    </citation>
    <scope>NUCLEOTIDE SEQUENCE</scope>
    <source>
        <strain evidence="7">MAG 7</strain>
    </source>
</reference>
<evidence type="ECO:0000256" key="1">
    <source>
        <dbReference type="ARBA" id="ARBA00010641"/>
    </source>
</evidence>
<dbReference type="Pfam" id="PF08281">
    <property type="entry name" value="Sigma70_r4_2"/>
    <property type="match status" value="1"/>
</dbReference>
<dbReference type="CDD" id="cd06171">
    <property type="entry name" value="Sigma70_r4"/>
    <property type="match status" value="1"/>
</dbReference>
<dbReference type="InterPro" id="IPR039425">
    <property type="entry name" value="RNA_pol_sigma-70-like"/>
</dbReference>
<evidence type="ECO:0000259" key="5">
    <source>
        <dbReference type="Pfam" id="PF04542"/>
    </source>
</evidence>
<feature type="domain" description="RNA polymerase sigma-70 region 2" evidence="5">
    <location>
        <begin position="18"/>
        <end position="84"/>
    </location>
</feature>